<keyword evidence="1" id="KW-0175">Coiled coil</keyword>
<name>A0AA36HT73_9DINO</name>
<evidence type="ECO:0000256" key="1">
    <source>
        <dbReference type="SAM" id="Coils"/>
    </source>
</evidence>
<proteinExistence type="predicted"/>
<dbReference type="PANTHER" id="PTHR10381">
    <property type="entry name" value="ATP-DEPENDENT CLP PROTEASE PROTEOLYTIC SUBUNIT"/>
    <property type="match status" value="1"/>
</dbReference>
<dbReference type="GO" id="GO:0006515">
    <property type="term" value="P:protein quality control for misfolded or incompletely synthesized proteins"/>
    <property type="evidence" value="ECO:0007669"/>
    <property type="project" value="TreeGrafter"/>
</dbReference>
<dbReference type="GO" id="GO:0009368">
    <property type="term" value="C:endopeptidase Clp complex"/>
    <property type="evidence" value="ECO:0007669"/>
    <property type="project" value="TreeGrafter"/>
</dbReference>
<dbReference type="InterPro" id="IPR023562">
    <property type="entry name" value="ClpP/TepA"/>
</dbReference>
<feature type="coiled-coil region" evidence="1">
    <location>
        <begin position="65"/>
        <end position="99"/>
    </location>
</feature>
<dbReference type="GO" id="GO:0004252">
    <property type="term" value="F:serine-type endopeptidase activity"/>
    <property type="evidence" value="ECO:0007669"/>
    <property type="project" value="TreeGrafter"/>
</dbReference>
<keyword evidence="3" id="KW-1185">Reference proteome</keyword>
<evidence type="ECO:0000313" key="2">
    <source>
        <dbReference type="EMBL" id="CAJ1374884.1"/>
    </source>
</evidence>
<accession>A0AA36HT73</accession>
<dbReference type="PANTHER" id="PTHR10381:SF11">
    <property type="entry name" value="ATP-DEPENDENT CLP PROTEASE PROTEOLYTIC SUBUNIT, MITOCHONDRIAL"/>
    <property type="match status" value="1"/>
</dbReference>
<dbReference type="Gene3D" id="3.90.226.10">
    <property type="entry name" value="2-enoyl-CoA Hydratase, Chain A, domain 1"/>
    <property type="match status" value="1"/>
</dbReference>
<dbReference type="Proteomes" id="UP001178507">
    <property type="component" value="Unassembled WGS sequence"/>
</dbReference>
<gene>
    <name evidence="2" type="ORF">EVOR1521_LOCUS4304</name>
</gene>
<dbReference type="GO" id="GO:0051117">
    <property type="term" value="F:ATPase binding"/>
    <property type="evidence" value="ECO:0007669"/>
    <property type="project" value="TreeGrafter"/>
</dbReference>
<dbReference type="GO" id="GO:0004176">
    <property type="term" value="F:ATP-dependent peptidase activity"/>
    <property type="evidence" value="ECO:0007669"/>
    <property type="project" value="TreeGrafter"/>
</dbReference>
<evidence type="ECO:0008006" key="4">
    <source>
        <dbReference type="Google" id="ProtNLM"/>
    </source>
</evidence>
<dbReference type="Pfam" id="PF00574">
    <property type="entry name" value="CLP_protease"/>
    <property type="match status" value="1"/>
</dbReference>
<reference evidence="2" key="1">
    <citation type="submission" date="2023-08" db="EMBL/GenBank/DDBJ databases">
        <authorList>
            <person name="Chen Y."/>
            <person name="Shah S."/>
            <person name="Dougan E. K."/>
            <person name="Thang M."/>
            <person name="Chan C."/>
        </authorList>
    </citation>
    <scope>NUCLEOTIDE SEQUENCE</scope>
</reference>
<comment type="caution">
    <text evidence="2">The sequence shown here is derived from an EMBL/GenBank/DDBJ whole genome shotgun (WGS) entry which is preliminary data.</text>
</comment>
<dbReference type="InterPro" id="IPR029045">
    <property type="entry name" value="ClpP/crotonase-like_dom_sf"/>
</dbReference>
<sequence length="240" mass="26955">MEENAKLKRELADVKHRLRNLNEQYLEEVTFWRARALELKLQLALPSEAARTSGGGEGTNGHSKLPSAAEKRLELEARKASAEQRVKAQQELSAQLTEQSCQRALHFLTKEGGAADTFARSLDQLDVGTLRWAQHQIEMRWRDLARLSEPREPPARGPRQASDIRILAREVLQNRSTMAELLSCATGKTKEQVVEDTNRCYYMQPDEAVQYGLIDKVLTPEKLKGAGDKEVPSFVSAMAS</sequence>
<dbReference type="AlphaFoldDB" id="A0AA36HT73"/>
<evidence type="ECO:0000313" key="3">
    <source>
        <dbReference type="Proteomes" id="UP001178507"/>
    </source>
</evidence>
<dbReference type="EMBL" id="CAUJNA010000281">
    <property type="protein sequence ID" value="CAJ1374884.1"/>
    <property type="molecule type" value="Genomic_DNA"/>
</dbReference>
<organism evidence="2 3">
    <name type="scientific">Effrenium voratum</name>
    <dbReference type="NCBI Taxonomy" id="2562239"/>
    <lineage>
        <taxon>Eukaryota</taxon>
        <taxon>Sar</taxon>
        <taxon>Alveolata</taxon>
        <taxon>Dinophyceae</taxon>
        <taxon>Suessiales</taxon>
        <taxon>Symbiodiniaceae</taxon>
        <taxon>Effrenium</taxon>
    </lineage>
</organism>
<protein>
    <recommendedName>
        <fullName evidence="4">ATP-dependent Clp protease proteolytic subunit</fullName>
    </recommendedName>
</protein>
<dbReference type="SUPFAM" id="SSF52096">
    <property type="entry name" value="ClpP/crotonase"/>
    <property type="match status" value="1"/>
</dbReference>